<dbReference type="SUPFAM" id="SSF109755">
    <property type="entry name" value="PhoU-like"/>
    <property type="match status" value="1"/>
</dbReference>
<dbReference type="Gene3D" id="1.20.58.220">
    <property type="entry name" value="Phosphate transport system protein phou homolog 2, domain 2"/>
    <property type="match status" value="1"/>
</dbReference>
<dbReference type="InterPro" id="IPR038078">
    <property type="entry name" value="PhoU-like_sf"/>
</dbReference>
<evidence type="ECO:0000259" key="1">
    <source>
        <dbReference type="Pfam" id="PF01895"/>
    </source>
</evidence>
<proteinExistence type="predicted"/>
<sequence>MEKILTEYLLKINNLSLNDEQHLLVKNMYYTIGNLERIGDHSENLAELARKRMDTHCSFTDSGLKELKEISDAAIQAVECSIDARAEKEMMKIRQTARWEETVDNLEEELRENHMDRLSNSECTVESGVIFLDAIANYERIADHAKNVAGYVKEEMQ</sequence>
<dbReference type="EMBL" id="VSSQ01124425">
    <property type="protein sequence ID" value="MPN55323.1"/>
    <property type="molecule type" value="Genomic_DNA"/>
</dbReference>
<dbReference type="PANTHER" id="PTHR42930">
    <property type="entry name" value="PHOSPHATE-SPECIFIC TRANSPORT SYSTEM ACCESSORY PROTEIN PHOU"/>
    <property type="match status" value="1"/>
</dbReference>
<dbReference type="PANTHER" id="PTHR42930:SF3">
    <property type="entry name" value="PHOSPHATE-SPECIFIC TRANSPORT SYSTEM ACCESSORY PROTEIN PHOU"/>
    <property type="match status" value="1"/>
</dbReference>
<dbReference type="InterPro" id="IPR026022">
    <property type="entry name" value="PhoU_dom"/>
</dbReference>
<dbReference type="GO" id="GO:0030643">
    <property type="term" value="P:intracellular phosphate ion homeostasis"/>
    <property type="evidence" value="ECO:0007669"/>
    <property type="project" value="InterPro"/>
</dbReference>
<dbReference type="AlphaFoldDB" id="A0A645J761"/>
<dbReference type="Pfam" id="PF01895">
    <property type="entry name" value="PhoU"/>
    <property type="match status" value="1"/>
</dbReference>
<organism evidence="2">
    <name type="scientific">bioreactor metagenome</name>
    <dbReference type="NCBI Taxonomy" id="1076179"/>
    <lineage>
        <taxon>unclassified sequences</taxon>
        <taxon>metagenomes</taxon>
        <taxon>ecological metagenomes</taxon>
    </lineage>
</organism>
<reference evidence="2" key="1">
    <citation type="submission" date="2019-08" db="EMBL/GenBank/DDBJ databases">
        <authorList>
            <person name="Kucharzyk K."/>
            <person name="Murdoch R.W."/>
            <person name="Higgins S."/>
            <person name="Loffler F."/>
        </authorList>
    </citation>
    <scope>NUCLEOTIDE SEQUENCE</scope>
</reference>
<comment type="caution">
    <text evidence="2">The sequence shown here is derived from an EMBL/GenBank/DDBJ whole genome shotgun (WGS) entry which is preliminary data.</text>
</comment>
<name>A0A645J761_9ZZZZ</name>
<dbReference type="InterPro" id="IPR028366">
    <property type="entry name" value="PhoU"/>
</dbReference>
<evidence type="ECO:0000313" key="2">
    <source>
        <dbReference type="EMBL" id="MPN55323.1"/>
    </source>
</evidence>
<gene>
    <name evidence="2" type="ORF">SDC9_203005</name>
</gene>
<dbReference type="GO" id="GO:0045936">
    <property type="term" value="P:negative regulation of phosphate metabolic process"/>
    <property type="evidence" value="ECO:0007669"/>
    <property type="project" value="InterPro"/>
</dbReference>
<accession>A0A645J761</accession>
<feature type="domain" description="PhoU" evidence="1">
    <location>
        <begin position="67"/>
        <end position="151"/>
    </location>
</feature>
<protein>
    <recommendedName>
        <fullName evidence="1">PhoU domain-containing protein</fullName>
    </recommendedName>
</protein>